<evidence type="ECO:0000256" key="7">
    <source>
        <dbReference type="ARBA" id="ARBA00022840"/>
    </source>
</evidence>
<dbReference type="RefSeq" id="WP_306859798.1">
    <property type="nucleotide sequence ID" value="NZ_JAUSRB010000002.1"/>
</dbReference>
<keyword evidence="9" id="KW-1133">Transmembrane helix</keyword>
<evidence type="ECO:0000256" key="1">
    <source>
        <dbReference type="ARBA" id="ARBA00000085"/>
    </source>
</evidence>
<dbReference type="Pfam" id="PF07730">
    <property type="entry name" value="HisKA_3"/>
    <property type="match status" value="1"/>
</dbReference>
<dbReference type="InterPro" id="IPR050482">
    <property type="entry name" value="Sensor_HK_TwoCompSys"/>
</dbReference>
<evidence type="ECO:0000256" key="2">
    <source>
        <dbReference type="ARBA" id="ARBA00012438"/>
    </source>
</evidence>
<evidence type="ECO:0000256" key="9">
    <source>
        <dbReference type="SAM" id="Phobius"/>
    </source>
</evidence>
<comment type="catalytic activity">
    <reaction evidence="1">
        <text>ATP + protein L-histidine = ADP + protein N-phospho-L-histidine.</text>
        <dbReference type="EC" id="2.7.13.3"/>
    </reaction>
</comment>
<keyword evidence="4" id="KW-0808">Transferase</keyword>
<gene>
    <name evidence="12" type="ORF">J2S55_002414</name>
</gene>
<feature type="domain" description="Histidine kinase/HSP90-like ATPase" evidence="10">
    <location>
        <begin position="288"/>
        <end position="378"/>
    </location>
</feature>
<evidence type="ECO:0000259" key="11">
    <source>
        <dbReference type="Pfam" id="PF07730"/>
    </source>
</evidence>
<feature type="transmembrane region" description="Helical" evidence="9">
    <location>
        <begin position="132"/>
        <end position="152"/>
    </location>
</feature>
<feature type="domain" description="Signal transduction histidine kinase subgroup 3 dimerisation and phosphoacceptor" evidence="11">
    <location>
        <begin position="177"/>
        <end position="243"/>
    </location>
</feature>
<keyword evidence="6 12" id="KW-0418">Kinase</keyword>
<dbReference type="EMBL" id="JAUSRB010000002">
    <property type="protein sequence ID" value="MDP9863148.1"/>
    <property type="molecule type" value="Genomic_DNA"/>
</dbReference>
<dbReference type="Gene3D" id="3.30.565.10">
    <property type="entry name" value="Histidine kinase-like ATPase, C-terminal domain"/>
    <property type="match status" value="1"/>
</dbReference>
<dbReference type="Pfam" id="PF02518">
    <property type="entry name" value="HATPase_c"/>
    <property type="match status" value="1"/>
</dbReference>
<dbReference type="CDD" id="cd16917">
    <property type="entry name" value="HATPase_UhpB-NarQ-NarX-like"/>
    <property type="match status" value="1"/>
</dbReference>
<keyword evidence="9" id="KW-0812">Transmembrane</keyword>
<evidence type="ECO:0000256" key="5">
    <source>
        <dbReference type="ARBA" id="ARBA00022741"/>
    </source>
</evidence>
<accession>A0ABT9R1N4</accession>
<name>A0ABT9R1N4_9ACTN</name>
<evidence type="ECO:0000256" key="3">
    <source>
        <dbReference type="ARBA" id="ARBA00022553"/>
    </source>
</evidence>
<dbReference type="EC" id="2.7.13.3" evidence="2"/>
<dbReference type="PANTHER" id="PTHR24421">
    <property type="entry name" value="NITRATE/NITRITE SENSOR PROTEIN NARX-RELATED"/>
    <property type="match status" value="1"/>
</dbReference>
<evidence type="ECO:0000256" key="4">
    <source>
        <dbReference type="ARBA" id="ARBA00022679"/>
    </source>
</evidence>
<sequence length="378" mass="40274">MRYRRPPTPVDWLVAAVVALFAVAEEASGRPMTPSREHFSLWIAAGGVAAVGVLFQRRAPFTILAVYSAANVAMLALSWENGAAWQFYTQLVLLFTLLSEVGPRSAKAAAGLAATGVYVTFMILTASPPAGWGGVAVALAMCAIAAGAGLAVRRHRVLAVQAAERGELLAREAVSHERARIARELHDIVAHSVSVMTLQTAGVRLTLPEDRERDRRILATVEETGRGALEELHRMLGLLRGPQADEPPRQVGLHRLDELLEQVRSAGLDVTLDTQGDPVPLPAGLDLSAYRIVQEALTNTLKHAGPTQVTVSVAYDPGQLRLEILDRGPRETRAQAGTSGNGGHGLIGMRERVALFQGTFTAAPLPSGGFGVRAVLPL</sequence>
<dbReference type="PANTHER" id="PTHR24421:SF10">
    <property type="entry name" value="NITRATE_NITRITE SENSOR PROTEIN NARQ"/>
    <property type="match status" value="1"/>
</dbReference>
<keyword evidence="13" id="KW-1185">Reference proteome</keyword>
<organism evidence="12 13">
    <name type="scientific">Streptosporangium brasiliense</name>
    <dbReference type="NCBI Taxonomy" id="47480"/>
    <lineage>
        <taxon>Bacteria</taxon>
        <taxon>Bacillati</taxon>
        <taxon>Actinomycetota</taxon>
        <taxon>Actinomycetes</taxon>
        <taxon>Streptosporangiales</taxon>
        <taxon>Streptosporangiaceae</taxon>
        <taxon>Streptosporangium</taxon>
    </lineage>
</organism>
<dbReference type="InterPro" id="IPR003594">
    <property type="entry name" value="HATPase_dom"/>
</dbReference>
<protein>
    <recommendedName>
        <fullName evidence="2">histidine kinase</fullName>
        <ecNumber evidence="2">2.7.13.3</ecNumber>
    </recommendedName>
</protein>
<dbReference type="InterPro" id="IPR011712">
    <property type="entry name" value="Sig_transdc_His_kin_sub3_dim/P"/>
</dbReference>
<evidence type="ECO:0000313" key="13">
    <source>
        <dbReference type="Proteomes" id="UP001230426"/>
    </source>
</evidence>
<evidence type="ECO:0000256" key="8">
    <source>
        <dbReference type="ARBA" id="ARBA00023012"/>
    </source>
</evidence>
<dbReference type="Proteomes" id="UP001230426">
    <property type="component" value="Unassembled WGS sequence"/>
</dbReference>
<reference evidence="12 13" key="1">
    <citation type="submission" date="2023-07" db="EMBL/GenBank/DDBJ databases">
        <title>Sequencing the genomes of 1000 actinobacteria strains.</title>
        <authorList>
            <person name="Klenk H.-P."/>
        </authorList>
    </citation>
    <scope>NUCLEOTIDE SEQUENCE [LARGE SCALE GENOMIC DNA]</scope>
    <source>
        <strain evidence="12 13">DSM 44109</strain>
    </source>
</reference>
<evidence type="ECO:0000259" key="10">
    <source>
        <dbReference type="Pfam" id="PF02518"/>
    </source>
</evidence>
<feature type="transmembrane region" description="Helical" evidence="9">
    <location>
        <begin position="62"/>
        <end position="79"/>
    </location>
</feature>
<dbReference type="SUPFAM" id="SSF55874">
    <property type="entry name" value="ATPase domain of HSP90 chaperone/DNA topoisomerase II/histidine kinase"/>
    <property type="match status" value="1"/>
</dbReference>
<feature type="transmembrane region" description="Helical" evidence="9">
    <location>
        <begin position="39"/>
        <end position="55"/>
    </location>
</feature>
<keyword evidence="3" id="KW-0597">Phosphoprotein</keyword>
<keyword evidence="9" id="KW-0472">Membrane</keyword>
<evidence type="ECO:0000313" key="12">
    <source>
        <dbReference type="EMBL" id="MDP9863148.1"/>
    </source>
</evidence>
<dbReference type="Gene3D" id="1.20.5.1930">
    <property type="match status" value="1"/>
</dbReference>
<keyword evidence="8" id="KW-0902">Two-component regulatory system</keyword>
<dbReference type="InterPro" id="IPR036890">
    <property type="entry name" value="HATPase_C_sf"/>
</dbReference>
<evidence type="ECO:0000256" key="6">
    <source>
        <dbReference type="ARBA" id="ARBA00022777"/>
    </source>
</evidence>
<keyword evidence="5" id="KW-0547">Nucleotide-binding</keyword>
<dbReference type="GO" id="GO:0016301">
    <property type="term" value="F:kinase activity"/>
    <property type="evidence" value="ECO:0007669"/>
    <property type="project" value="UniProtKB-KW"/>
</dbReference>
<comment type="caution">
    <text evidence="12">The sequence shown here is derived from an EMBL/GenBank/DDBJ whole genome shotgun (WGS) entry which is preliminary data.</text>
</comment>
<proteinExistence type="predicted"/>
<keyword evidence="7" id="KW-0067">ATP-binding</keyword>